<dbReference type="EMBL" id="CAOF01000179">
    <property type="protein sequence ID" value="CCO49497.1"/>
    <property type="molecule type" value="Genomic_DNA"/>
</dbReference>
<evidence type="ECO:0000313" key="2">
    <source>
        <dbReference type="Proteomes" id="UP000018211"/>
    </source>
</evidence>
<gene>
    <name evidence="1" type="ORF">VIBNISOn1_830053</name>
</gene>
<sequence length="48" mass="5949">MNIHRYTTFLAKRCVLYSFKSHFIDFIDLISSQFFERELYFSNKLLHK</sequence>
<name>A0AAV2VXL5_9VIBR</name>
<dbReference type="AlphaFoldDB" id="A0AAV2VXL5"/>
<proteinExistence type="predicted"/>
<organism evidence="1 2">
    <name type="scientific">Vibrio nigripulchritudo SOn1</name>
    <dbReference type="NCBI Taxonomy" id="1238450"/>
    <lineage>
        <taxon>Bacteria</taxon>
        <taxon>Pseudomonadati</taxon>
        <taxon>Pseudomonadota</taxon>
        <taxon>Gammaproteobacteria</taxon>
        <taxon>Vibrionales</taxon>
        <taxon>Vibrionaceae</taxon>
        <taxon>Vibrio</taxon>
    </lineage>
</organism>
<accession>A0AAV2VXL5</accession>
<reference evidence="1 2" key="1">
    <citation type="journal article" date="2013" name="ISME J.">
        <title>Comparative genomics of pathogenic lineages of Vibrio nigripulchritudo identifies virulence-associated traits.</title>
        <authorList>
            <person name="Goudenege D."/>
            <person name="Labreuche Y."/>
            <person name="Krin E."/>
            <person name="Ansquer D."/>
            <person name="Mangenot S."/>
            <person name="Calteau A."/>
            <person name="Medigue C."/>
            <person name="Mazel D."/>
            <person name="Polz M.F."/>
            <person name="Le Roux F."/>
        </authorList>
    </citation>
    <scope>NUCLEOTIDE SEQUENCE [LARGE SCALE GENOMIC DNA]</scope>
    <source>
        <strain evidence="1 2">SOn1</strain>
    </source>
</reference>
<comment type="caution">
    <text evidence="1">The sequence shown here is derived from an EMBL/GenBank/DDBJ whole genome shotgun (WGS) entry which is preliminary data.</text>
</comment>
<protein>
    <submittedName>
        <fullName evidence="1">Uncharacterized protein</fullName>
    </submittedName>
</protein>
<dbReference type="Proteomes" id="UP000018211">
    <property type="component" value="Unassembled WGS sequence"/>
</dbReference>
<evidence type="ECO:0000313" key="1">
    <source>
        <dbReference type="EMBL" id="CCO49497.1"/>
    </source>
</evidence>